<gene>
    <name evidence="2" type="ORF">CCHR01_04878</name>
</gene>
<feature type="region of interest" description="Disordered" evidence="1">
    <location>
        <begin position="41"/>
        <end position="77"/>
    </location>
</feature>
<accession>A0AAD9AVI0</accession>
<dbReference type="PANTHER" id="PTHR24148">
    <property type="entry name" value="ANKYRIN REPEAT DOMAIN-CONTAINING PROTEIN 39 HOMOLOG-RELATED"/>
    <property type="match status" value="1"/>
</dbReference>
<comment type="caution">
    <text evidence="2">The sequence shown here is derived from an EMBL/GenBank/DDBJ whole genome shotgun (WGS) entry which is preliminary data.</text>
</comment>
<feature type="compositionally biased region" description="Acidic residues" evidence="1">
    <location>
        <begin position="55"/>
        <end position="69"/>
    </location>
</feature>
<evidence type="ECO:0000256" key="1">
    <source>
        <dbReference type="SAM" id="MobiDB-lite"/>
    </source>
</evidence>
<reference evidence="2" key="1">
    <citation type="submission" date="2023-01" db="EMBL/GenBank/DDBJ databases">
        <title>Colletotrichum chrysophilum M932 genome sequence.</title>
        <authorList>
            <person name="Baroncelli R."/>
        </authorList>
    </citation>
    <scope>NUCLEOTIDE SEQUENCE</scope>
    <source>
        <strain evidence="2">M932</strain>
    </source>
</reference>
<proteinExistence type="predicted"/>
<sequence length="548" mass="61897">MSTYNYRSLPPGCVRLLRLSPHQDNTAPIRSRSEAAGLQAIRALDDAATRSPEAPFDDDDKASPDDENEASPGNEQDRLAVEKLLGRPWFRRIWVVQEVAATRHVLIICKFAEIDGQAFCSGLDRMKESLLLEDEDSRSRIRSTVNLIKDATLRSKVVVNNTSEQFSLQISSLGYLIELHRIQEATDRRDKIYALLGMSTDTPNGMVPDYQMPWKDLFSHLIKSLLPGSLLVTTIDEHQTALFTIPGRVIGVVHSVRNEDTWKDQQLVTIARHESDSQDFDDYLMSWTTDWTLQPTSKRIYRGDIVCLLQGRSLPTIVRAHRDYCSIVAIAVGTEAHMTLIEGPWHNNTEFEFLLTCSWIEEKHPSHIDEFLNARGVNPITCINWQDSDGLNTAVMLLETEQHYSAILKVHSITLASDDVGKSERANAMAVARFVDVVQKVFLGRGRHEIFDMLRNLIGKKREYVDVTEDFLIPFIISARGWEPVAFVLDTQGTPVTMTENLLVAAAENEYCGKSVMEVLLKRSDDQISVTDNCLKAAMTHSREIVRT</sequence>
<evidence type="ECO:0000313" key="3">
    <source>
        <dbReference type="Proteomes" id="UP001243330"/>
    </source>
</evidence>
<protein>
    <submittedName>
        <fullName evidence="2">Het domain protein</fullName>
    </submittedName>
</protein>
<dbReference type="EMBL" id="JAQOWY010000073">
    <property type="protein sequence ID" value="KAK1852529.1"/>
    <property type="molecule type" value="Genomic_DNA"/>
</dbReference>
<organism evidence="2 3">
    <name type="scientific">Colletotrichum chrysophilum</name>
    <dbReference type="NCBI Taxonomy" id="1836956"/>
    <lineage>
        <taxon>Eukaryota</taxon>
        <taxon>Fungi</taxon>
        <taxon>Dikarya</taxon>
        <taxon>Ascomycota</taxon>
        <taxon>Pezizomycotina</taxon>
        <taxon>Sordariomycetes</taxon>
        <taxon>Hypocreomycetidae</taxon>
        <taxon>Glomerellales</taxon>
        <taxon>Glomerellaceae</taxon>
        <taxon>Colletotrichum</taxon>
        <taxon>Colletotrichum gloeosporioides species complex</taxon>
    </lineage>
</organism>
<dbReference type="PANTHER" id="PTHR24148:SF78">
    <property type="entry name" value="HETEROKARYON INCOMPATIBILITY DOMAIN-CONTAINING PROTEIN"/>
    <property type="match status" value="1"/>
</dbReference>
<dbReference type="Pfam" id="PF23397">
    <property type="entry name" value="DUF7104"/>
    <property type="match status" value="1"/>
</dbReference>
<keyword evidence="3" id="KW-1185">Reference proteome</keyword>
<evidence type="ECO:0000313" key="2">
    <source>
        <dbReference type="EMBL" id="KAK1852529.1"/>
    </source>
</evidence>
<dbReference type="Proteomes" id="UP001243330">
    <property type="component" value="Unassembled WGS sequence"/>
</dbReference>
<name>A0AAD9AVI0_9PEZI</name>
<dbReference type="AlphaFoldDB" id="A0AAD9AVI0"/>
<dbReference type="InterPro" id="IPR055530">
    <property type="entry name" value="DUF7104"/>
</dbReference>
<dbReference type="InterPro" id="IPR052895">
    <property type="entry name" value="HetReg/Transcr_Mod"/>
</dbReference>